<proteinExistence type="predicted"/>
<evidence type="ECO:0000259" key="5">
    <source>
        <dbReference type="Pfam" id="PF08100"/>
    </source>
</evidence>
<evidence type="ECO:0000256" key="3">
    <source>
        <dbReference type="ARBA" id="ARBA00022691"/>
    </source>
</evidence>
<gene>
    <name evidence="6" type="ORF">PILCRDRAFT_332929</name>
</gene>
<dbReference type="PANTHER" id="PTHR43712:SF2">
    <property type="entry name" value="O-METHYLTRANSFERASE CICE"/>
    <property type="match status" value="1"/>
</dbReference>
<name>A0A0C3G5Y4_PILCF</name>
<dbReference type="InterPro" id="IPR036390">
    <property type="entry name" value="WH_DNA-bd_sf"/>
</dbReference>
<keyword evidence="3" id="KW-0949">S-adenosyl-L-methionine</keyword>
<dbReference type="AlphaFoldDB" id="A0A0C3G5Y4"/>
<dbReference type="InterPro" id="IPR036388">
    <property type="entry name" value="WH-like_DNA-bd_sf"/>
</dbReference>
<feature type="domain" description="O-methyltransferase dimerisation" evidence="5">
    <location>
        <begin position="98"/>
        <end position="168"/>
    </location>
</feature>
<reference evidence="6 7" key="1">
    <citation type="submission" date="2014-04" db="EMBL/GenBank/DDBJ databases">
        <authorList>
            <consortium name="DOE Joint Genome Institute"/>
            <person name="Kuo A."/>
            <person name="Tarkka M."/>
            <person name="Buscot F."/>
            <person name="Kohler A."/>
            <person name="Nagy L.G."/>
            <person name="Floudas D."/>
            <person name="Copeland A."/>
            <person name="Barry K.W."/>
            <person name="Cichocki N."/>
            <person name="Veneault-Fourrey C."/>
            <person name="LaButti K."/>
            <person name="Lindquist E.A."/>
            <person name="Lipzen A."/>
            <person name="Lundell T."/>
            <person name="Morin E."/>
            <person name="Murat C."/>
            <person name="Sun H."/>
            <person name="Tunlid A."/>
            <person name="Henrissat B."/>
            <person name="Grigoriev I.V."/>
            <person name="Hibbett D.S."/>
            <person name="Martin F."/>
            <person name="Nordberg H.P."/>
            <person name="Cantor M.N."/>
            <person name="Hua S.X."/>
        </authorList>
    </citation>
    <scope>NUCLEOTIDE SEQUENCE [LARGE SCALE GENOMIC DNA]</scope>
    <source>
        <strain evidence="6 7">F 1598</strain>
    </source>
</reference>
<dbReference type="EMBL" id="KN832983">
    <property type="protein sequence ID" value="KIM86061.1"/>
    <property type="molecule type" value="Genomic_DNA"/>
</dbReference>
<dbReference type="GO" id="GO:0008171">
    <property type="term" value="F:O-methyltransferase activity"/>
    <property type="evidence" value="ECO:0007669"/>
    <property type="project" value="InterPro"/>
</dbReference>
<dbReference type="SUPFAM" id="SSF46785">
    <property type="entry name" value="Winged helix' DNA-binding domain"/>
    <property type="match status" value="1"/>
</dbReference>
<accession>A0A0C3G5Y4</accession>
<organism evidence="6 7">
    <name type="scientific">Piloderma croceum (strain F 1598)</name>
    <dbReference type="NCBI Taxonomy" id="765440"/>
    <lineage>
        <taxon>Eukaryota</taxon>
        <taxon>Fungi</taxon>
        <taxon>Dikarya</taxon>
        <taxon>Basidiomycota</taxon>
        <taxon>Agaricomycotina</taxon>
        <taxon>Agaricomycetes</taxon>
        <taxon>Agaricomycetidae</taxon>
        <taxon>Atheliales</taxon>
        <taxon>Atheliaceae</taxon>
        <taxon>Piloderma</taxon>
    </lineage>
</organism>
<dbReference type="GO" id="GO:0032259">
    <property type="term" value="P:methylation"/>
    <property type="evidence" value="ECO:0007669"/>
    <property type="project" value="UniProtKB-KW"/>
</dbReference>
<evidence type="ECO:0000313" key="6">
    <source>
        <dbReference type="EMBL" id="KIM86061.1"/>
    </source>
</evidence>
<dbReference type="HOGENOM" id="CLU_005533_0_1_1"/>
<dbReference type="InterPro" id="IPR029063">
    <property type="entry name" value="SAM-dependent_MTases_sf"/>
</dbReference>
<dbReference type="Gene3D" id="1.10.10.10">
    <property type="entry name" value="Winged helix-like DNA-binding domain superfamily/Winged helix DNA-binding domain"/>
    <property type="match status" value="1"/>
</dbReference>
<evidence type="ECO:0000259" key="4">
    <source>
        <dbReference type="Pfam" id="PF00891"/>
    </source>
</evidence>
<dbReference type="InterPro" id="IPR012967">
    <property type="entry name" value="COMT_dimerisation"/>
</dbReference>
<dbReference type="Pfam" id="PF08100">
    <property type="entry name" value="Dimerisation"/>
    <property type="match status" value="1"/>
</dbReference>
<reference evidence="7" key="2">
    <citation type="submission" date="2015-01" db="EMBL/GenBank/DDBJ databases">
        <title>Evolutionary Origins and Diversification of the Mycorrhizal Mutualists.</title>
        <authorList>
            <consortium name="DOE Joint Genome Institute"/>
            <consortium name="Mycorrhizal Genomics Consortium"/>
            <person name="Kohler A."/>
            <person name="Kuo A."/>
            <person name="Nagy L.G."/>
            <person name="Floudas D."/>
            <person name="Copeland A."/>
            <person name="Barry K.W."/>
            <person name="Cichocki N."/>
            <person name="Veneault-Fourrey C."/>
            <person name="LaButti K."/>
            <person name="Lindquist E.A."/>
            <person name="Lipzen A."/>
            <person name="Lundell T."/>
            <person name="Morin E."/>
            <person name="Murat C."/>
            <person name="Riley R."/>
            <person name="Ohm R."/>
            <person name="Sun H."/>
            <person name="Tunlid A."/>
            <person name="Henrissat B."/>
            <person name="Grigoriev I.V."/>
            <person name="Hibbett D.S."/>
            <person name="Martin F."/>
        </authorList>
    </citation>
    <scope>NUCLEOTIDE SEQUENCE [LARGE SCALE GENOMIC DNA]</scope>
    <source>
        <strain evidence="7">F 1598</strain>
    </source>
</reference>
<dbReference type="InterPro" id="IPR001077">
    <property type="entry name" value="COMT_C"/>
</dbReference>
<keyword evidence="7" id="KW-1185">Reference proteome</keyword>
<keyword evidence="2" id="KW-0808">Transferase</keyword>
<dbReference type="Gene3D" id="3.40.50.150">
    <property type="entry name" value="Vaccinia Virus protein VP39"/>
    <property type="match status" value="1"/>
</dbReference>
<dbReference type="InterPro" id="IPR016461">
    <property type="entry name" value="COMT-like"/>
</dbReference>
<dbReference type="OrthoDB" id="1606438at2759"/>
<dbReference type="InParanoid" id="A0A0C3G5Y4"/>
<evidence type="ECO:0000256" key="1">
    <source>
        <dbReference type="ARBA" id="ARBA00022603"/>
    </source>
</evidence>
<dbReference type="SUPFAM" id="SSF53335">
    <property type="entry name" value="S-adenosyl-L-methionine-dependent methyltransferases"/>
    <property type="match status" value="1"/>
</dbReference>
<dbReference type="Proteomes" id="UP000054166">
    <property type="component" value="Unassembled WGS sequence"/>
</dbReference>
<evidence type="ECO:0000313" key="7">
    <source>
        <dbReference type="Proteomes" id="UP000054166"/>
    </source>
</evidence>
<evidence type="ECO:0000256" key="2">
    <source>
        <dbReference type="ARBA" id="ARBA00022679"/>
    </source>
</evidence>
<dbReference type="STRING" id="765440.A0A0C3G5Y4"/>
<dbReference type="PROSITE" id="PS51683">
    <property type="entry name" value="SAM_OMT_II"/>
    <property type="match status" value="1"/>
</dbReference>
<feature type="domain" description="O-methyltransferase C-terminal" evidence="4">
    <location>
        <begin position="210"/>
        <end position="438"/>
    </location>
</feature>
<protein>
    <submittedName>
        <fullName evidence="6">Uncharacterized protein</fullName>
    </submittedName>
</protein>
<sequence length="458" mass="50200">MSATVTLEPQASSGKAELEGLLSLITSATRDAMAIYENSGHGIPSIHSTTTHPLDTDAATFAMRNAIRTLEGACEQLCTTLAPPSHTLLNRSMAHFGPAAIRVAVEARIPDLLVDNPQGLPVTEISGKTGIDGGKLRKILRALATKHCFCEVGPDVFANNRLSLTLVDSPATDLLLLMMGTISEGSFSLPDSLKDPQFGPSEEGSKSAFMYFHKDKGINGTFFNYLETNPDLTKRFGSGMVGWAKLTDNLSLVQDFPWRDLPSGTTLCDIGGGIGTVSMPLAKAHTHLQLTLQDQSSTLDLARAVWRKEYPQAVDEGRISFVPIDFFMEGPVKGCDFYYVRHVIHNWPDVDAMIILKNIRQAMGSHSRLLIHEYIIPRSIYEAKNSGPRNVALAPEPLLPNYGAGNIRLYHQDLNMLCLLNAGERTRDEFKILGAQAGLEFVRVWDFAENSIVEYKLA</sequence>
<dbReference type="Pfam" id="PF00891">
    <property type="entry name" value="Methyltransf_2"/>
    <property type="match status" value="1"/>
</dbReference>
<dbReference type="PANTHER" id="PTHR43712">
    <property type="entry name" value="PUTATIVE (AFU_ORTHOLOGUE AFUA_4G14580)-RELATED"/>
    <property type="match status" value="1"/>
</dbReference>
<keyword evidence="1" id="KW-0489">Methyltransferase</keyword>